<proteinExistence type="predicted"/>
<feature type="chain" id="PRO_5012240047" evidence="1">
    <location>
        <begin position="19"/>
        <end position="157"/>
    </location>
</feature>
<feature type="signal peptide" evidence="1">
    <location>
        <begin position="1"/>
        <end position="18"/>
    </location>
</feature>
<reference evidence="2" key="1">
    <citation type="journal article" date="2018" name="PLoS Negl. Trop. Dis.">
        <title>An insight into the salivary gland and fat body transcriptome of Panstrongylus lignarius (Hemiptera: Heteroptera), the main vector of Chagas disease in Peru.</title>
        <authorList>
            <person name="Nevoa J.C."/>
            <person name="Mendes M.T."/>
            <person name="da Silva M.V."/>
            <person name="Soares S.C."/>
            <person name="Oliveira C.J.F."/>
            <person name="Ribeiro J.M.C."/>
        </authorList>
    </citation>
    <scope>NUCLEOTIDE SEQUENCE</scope>
</reference>
<organism evidence="2">
    <name type="scientific">Panstrongylus lignarius</name>
    <dbReference type="NCBI Taxonomy" id="156445"/>
    <lineage>
        <taxon>Eukaryota</taxon>
        <taxon>Metazoa</taxon>
        <taxon>Ecdysozoa</taxon>
        <taxon>Arthropoda</taxon>
        <taxon>Hexapoda</taxon>
        <taxon>Insecta</taxon>
        <taxon>Pterygota</taxon>
        <taxon>Neoptera</taxon>
        <taxon>Paraneoptera</taxon>
        <taxon>Hemiptera</taxon>
        <taxon>Heteroptera</taxon>
        <taxon>Panheteroptera</taxon>
        <taxon>Cimicomorpha</taxon>
        <taxon>Reduviidae</taxon>
        <taxon>Triatominae</taxon>
        <taxon>Panstrongylus</taxon>
    </lineage>
</organism>
<evidence type="ECO:0000313" key="2">
    <source>
        <dbReference type="EMBL" id="JAW13795.1"/>
    </source>
</evidence>
<dbReference type="AlphaFoldDB" id="A0A224XMT9"/>
<protein>
    <submittedName>
        <fullName evidence="2">Putative secreted protein</fullName>
    </submittedName>
</protein>
<sequence>MPLYLSIIFNILIYCTLGEITSEDKMGMQSKFASMENELNNLFQQTVSEVRNTVDGRVIQYKGRDDYRKAMCAEQLGRTLSVDVELRGRVDLVGLAGYFKTRREIIISPATSQNELEATRVAVDNGSVTRQMQDNINKFKKFVSQKMLEYQENTTKC</sequence>
<evidence type="ECO:0000256" key="1">
    <source>
        <dbReference type="SAM" id="SignalP"/>
    </source>
</evidence>
<accession>A0A224XMT9</accession>
<keyword evidence="1" id="KW-0732">Signal</keyword>
<dbReference type="EMBL" id="GFTR01002631">
    <property type="protein sequence ID" value="JAW13795.1"/>
    <property type="molecule type" value="Transcribed_RNA"/>
</dbReference>
<name>A0A224XMT9_9HEMI</name>